<dbReference type="EMBL" id="JAHHIF010000087">
    <property type="protein sequence ID" value="MBW4549229.1"/>
    <property type="molecule type" value="Genomic_DNA"/>
</dbReference>
<gene>
    <name evidence="1" type="ORF">KME25_33210</name>
</gene>
<evidence type="ECO:0000313" key="2">
    <source>
        <dbReference type="Proteomes" id="UP000753908"/>
    </source>
</evidence>
<dbReference type="Proteomes" id="UP000753908">
    <property type="component" value="Unassembled WGS sequence"/>
</dbReference>
<dbReference type="AlphaFoldDB" id="A0A951PTR0"/>
<protein>
    <submittedName>
        <fullName evidence="1">Uncharacterized protein</fullName>
    </submittedName>
</protein>
<comment type="caution">
    <text evidence="1">The sequence shown here is derived from an EMBL/GenBank/DDBJ whole genome shotgun (WGS) entry which is preliminary data.</text>
</comment>
<evidence type="ECO:0000313" key="1">
    <source>
        <dbReference type="EMBL" id="MBW4549229.1"/>
    </source>
</evidence>
<organism evidence="1 2">
    <name type="scientific">Symplocastrum torsivum CPER-KK1</name>
    <dbReference type="NCBI Taxonomy" id="450513"/>
    <lineage>
        <taxon>Bacteria</taxon>
        <taxon>Bacillati</taxon>
        <taxon>Cyanobacteriota</taxon>
        <taxon>Cyanophyceae</taxon>
        <taxon>Oscillatoriophycideae</taxon>
        <taxon>Oscillatoriales</taxon>
        <taxon>Microcoleaceae</taxon>
        <taxon>Symplocastrum</taxon>
    </lineage>
</organism>
<sequence length="56" mass="6330">MVNRHHSPNRPNPIFSLSGVDSLQGKGLRDVFRLVLARIQYDFRSGVDWAAETFTG</sequence>
<proteinExistence type="predicted"/>
<reference evidence="1" key="1">
    <citation type="submission" date="2021-05" db="EMBL/GenBank/DDBJ databases">
        <authorList>
            <person name="Pietrasiak N."/>
            <person name="Ward R."/>
            <person name="Stajich J.E."/>
            <person name="Kurbessoian T."/>
        </authorList>
    </citation>
    <scope>NUCLEOTIDE SEQUENCE</scope>
    <source>
        <strain evidence="1">CPER-KK1</strain>
    </source>
</reference>
<reference evidence="1" key="2">
    <citation type="journal article" date="2022" name="Microbiol. Resour. Announc.">
        <title>Metagenome Sequencing to Explore Phylogenomics of Terrestrial Cyanobacteria.</title>
        <authorList>
            <person name="Ward R.D."/>
            <person name="Stajich J.E."/>
            <person name="Johansen J.R."/>
            <person name="Huntemann M."/>
            <person name="Clum A."/>
            <person name="Foster B."/>
            <person name="Foster B."/>
            <person name="Roux S."/>
            <person name="Palaniappan K."/>
            <person name="Varghese N."/>
            <person name="Mukherjee S."/>
            <person name="Reddy T.B.K."/>
            <person name="Daum C."/>
            <person name="Copeland A."/>
            <person name="Chen I.A."/>
            <person name="Ivanova N.N."/>
            <person name="Kyrpides N.C."/>
            <person name="Shapiro N."/>
            <person name="Eloe-Fadrosh E.A."/>
            <person name="Pietrasiak N."/>
        </authorList>
    </citation>
    <scope>NUCLEOTIDE SEQUENCE</scope>
    <source>
        <strain evidence="1">CPER-KK1</strain>
    </source>
</reference>
<name>A0A951PTR0_9CYAN</name>
<accession>A0A951PTR0</accession>